<reference evidence="2" key="1">
    <citation type="journal article" date="2023" name="Front. Plant Sci.">
        <title>Chromosomal-level genome assembly of Melastoma candidum provides insights into trichome evolution.</title>
        <authorList>
            <person name="Zhong Y."/>
            <person name="Wu W."/>
            <person name="Sun C."/>
            <person name="Zou P."/>
            <person name="Liu Y."/>
            <person name="Dai S."/>
            <person name="Zhou R."/>
        </authorList>
    </citation>
    <scope>NUCLEOTIDE SEQUENCE [LARGE SCALE GENOMIC DNA]</scope>
</reference>
<evidence type="ECO:0000313" key="1">
    <source>
        <dbReference type="EMBL" id="KAI4303551.1"/>
    </source>
</evidence>
<proteinExistence type="predicted"/>
<dbReference type="EMBL" id="CM042891">
    <property type="protein sequence ID" value="KAI4303551.1"/>
    <property type="molecule type" value="Genomic_DNA"/>
</dbReference>
<keyword evidence="2" id="KW-1185">Reference proteome</keyword>
<comment type="caution">
    <text evidence="1">The sequence shown here is derived from an EMBL/GenBank/DDBJ whole genome shotgun (WGS) entry which is preliminary data.</text>
</comment>
<protein>
    <submittedName>
        <fullName evidence="1">Uncharacterized protein</fullName>
    </submittedName>
</protein>
<dbReference type="Proteomes" id="UP001057402">
    <property type="component" value="Chromosome 12"/>
</dbReference>
<sequence length="293" mass="32762">MALDAVVFPQEYPFPHPFGLEFVDPGSLDPGFGSIPLDSLFEGEWSGQSSVSVSALSQSSPAEEAGVDRGEVQRVAEAPLSSTKAAERPKRKRPKSRKSREDIENQRMTHIAVERNRRKQMNEYLSSLRSLMPESYCQRSDQASIVGSAINFVKELEYKIRLLEARRDLPITNPDDDQKNHDDRPTEHPLSIDDGSLPPTQNKQHFPGTAEVEASMVESHASLKIRSRPRPKQLLKLISGLQALRLTVLHLDILTVGELIHYSISLKAEDHCKLTSGEDISSAVHRILLQTQE</sequence>
<organism evidence="1 2">
    <name type="scientific">Melastoma candidum</name>
    <dbReference type="NCBI Taxonomy" id="119954"/>
    <lineage>
        <taxon>Eukaryota</taxon>
        <taxon>Viridiplantae</taxon>
        <taxon>Streptophyta</taxon>
        <taxon>Embryophyta</taxon>
        <taxon>Tracheophyta</taxon>
        <taxon>Spermatophyta</taxon>
        <taxon>Magnoliopsida</taxon>
        <taxon>eudicotyledons</taxon>
        <taxon>Gunneridae</taxon>
        <taxon>Pentapetalae</taxon>
        <taxon>rosids</taxon>
        <taxon>malvids</taxon>
        <taxon>Myrtales</taxon>
        <taxon>Melastomataceae</taxon>
        <taxon>Melastomatoideae</taxon>
        <taxon>Melastomateae</taxon>
        <taxon>Melastoma</taxon>
    </lineage>
</organism>
<accession>A0ACB9L173</accession>
<gene>
    <name evidence="1" type="ORF">MLD38_039162</name>
</gene>
<evidence type="ECO:0000313" key="2">
    <source>
        <dbReference type="Proteomes" id="UP001057402"/>
    </source>
</evidence>
<name>A0ACB9L173_9MYRT</name>